<name>A0A8S1QGU0_9CILI</name>
<sequence length="132" mass="16430">MQIGKFQLDHLVEKKMNLYLIEAADNKFFIILLNRKANTNTQRFPFKIPESEGFDSELIEFHKQLKQIRHRLIIIQFQLIAYRVNYSHSKTYLQIYILYNYYYQEYQERRIKERFRINENFQKRTQIDIDRL</sequence>
<accession>A0A8S1QGU0</accession>
<gene>
    <name evidence="1" type="ORF">PSON_ATCC_30995.1.T1040002</name>
</gene>
<dbReference type="Proteomes" id="UP000692954">
    <property type="component" value="Unassembled WGS sequence"/>
</dbReference>
<organism evidence="1 2">
    <name type="scientific">Paramecium sonneborni</name>
    <dbReference type="NCBI Taxonomy" id="65129"/>
    <lineage>
        <taxon>Eukaryota</taxon>
        <taxon>Sar</taxon>
        <taxon>Alveolata</taxon>
        <taxon>Ciliophora</taxon>
        <taxon>Intramacronucleata</taxon>
        <taxon>Oligohymenophorea</taxon>
        <taxon>Peniculida</taxon>
        <taxon>Parameciidae</taxon>
        <taxon>Paramecium</taxon>
    </lineage>
</organism>
<proteinExistence type="predicted"/>
<dbReference type="AlphaFoldDB" id="A0A8S1QGU0"/>
<keyword evidence="2" id="KW-1185">Reference proteome</keyword>
<reference evidence="1" key="1">
    <citation type="submission" date="2021-01" db="EMBL/GenBank/DDBJ databases">
        <authorList>
            <consortium name="Genoscope - CEA"/>
            <person name="William W."/>
        </authorList>
    </citation>
    <scope>NUCLEOTIDE SEQUENCE</scope>
</reference>
<protein>
    <submittedName>
        <fullName evidence="1">Uncharacterized protein</fullName>
    </submittedName>
</protein>
<dbReference type="EMBL" id="CAJJDN010000104">
    <property type="protein sequence ID" value="CAD8113625.1"/>
    <property type="molecule type" value="Genomic_DNA"/>
</dbReference>
<comment type="caution">
    <text evidence="1">The sequence shown here is derived from an EMBL/GenBank/DDBJ whole genome shotgun (WGS) entry which is preliminary data.</text>
</comment>
<evidence type="ECO:0000313" key="1">
    <source>
        <dbReference type="EMBL" id="CAD8113625.1"/>
    </source>
</evidence>
<evidence type="ECO:0000313" key="2">
    <source>
        <dbReference type="Proteomes" id="UP000692954"/>
    </source>
</evidence>